<organism evidence="2 3">
    <name type="scientific">Leptosia nina</name>
    <dbReference type="NCBI Taxonomy" id="320188"/>
    <lineage>
        <taxon>Eukaryota</taxon>
        <taxon>Metazoa</taxon>
        <taxon>Ecdysozoa</taxon>
        <taxon>Arthropoda</taxon>
        <taxon>Hexapoda</taxon>
        <taxon>Insecta</taxon>
        <taxon>Pterygota</taxon>
        <taxon>Neoptera</taxon>
        <taxon>Endopterygota</taxon>
        <taxon>Lepidoptera</taxon>
        <taxon>Glossata</taxon>
        <taxon>Ditrysia</taxon>
        <taxon>Papilionoidea</taxon>
        <taxon>Pieridae</taxon>
        <taxon>Pierinae</taxon>
        <taxon>Leptosia</taxon>
    </lineage>
</organism>
<reference evidence="2 3" key="1">
    <citation type="submission" date="2023-11" db="EMBL/GenBank/DDBJ databases">
        <authorList>
            <person name="Okamura Y."/>
        </authorList>
    </citation>
    <scope>NUCLEOTIDE SEQUENCE [LARGE SCALE GENOMIC DNA]</scope>
</reference>
<evidence type="ECO:0000313" key="2">
    <source>
        <dbReference type="EMBL" id="CAK1543692.1"/>
    </source>
</evidence>
<feature type="compositionally biased region" description="Basic residues" evidence="1">
    <location>
        <begin position="128"/>
        <end position="140"/>
    </location>
</feature>
<feature type="compositionally biased region" description="Basic and acidic residues" evidence="1">
    <location>
        <begin position="72"/>
        <end position="81"/>
    </location>
</feature>
<evidence type="ECO:0000256" key="1">
    <source>
        <dbReference type="SAM" id="MobiDB-lite"/>
    </source>
</evidence>
<dbReference type="Proteomes" id="UP001497472">
    <property type="component" value="Unassembled WGS sequence"/>
</dbReference>
<feature type="region of interest" description="Disordered" evidence="1">
    <location>
        <begin position="128"/>
        <end position="150"/>
    </location>
</feature>
<comment type="caution">
    <text evidence="2">The sequence shown here is derived from an EMBL/GenBank/DDBJ whole genome shotgun (WGS) entry which is preliminary data.</text>
</comment>
<accession>A0AAV1J3Q9</accession>
<dbReference type="AlphaFoldDB" id="A0AAV1J3Q9"/>
<gene>
    <name evidence="2" type="ORF">LNINA_LOCUS3494</name>
</gene>
<evidence type="ECO:0000313" key="3">
    <source>
        <dbReference type="Proteomes" id="UP001497472"/>
    </source>
</evidence>
<keyword evidence="3" id="KW-1185">Reference proteome</keyword>
<dbReference type="EMBL" id="CAVLEF010000004">
    <property type="protein sequence ID" value="CAK1543692.1"/>
    <property type="molecule type" value="Genomic_DNA"/>
</dbReference>
<proteinExistence type="predicted"/>
<name>A0AAV1J3Q9_9NEOP</name>
<sequence>MDVRYLLVRAAAGCGTRLLRACSRWVSSVRPVVTSVASSRHRCPGCDVGGGWNGLFHTPTILVAAEALEDTGGEKKMEADGRTQPPKIHSSRPSPELAAGDSMTVARGEESPERLGGALRRLHYRATRRAHSAAQRHHSTTPKSARGGVARSLTRIDRAQLGQPVFGVQTICG</sequence>
<feature type="region of interest" description="Disordered" evidence="1">
    <location>
        <begin position="71"/>
        <end position="114"/>
    </location>
</feature>
<protein>
    <submittedName>
        <fullName evidence="2">Uncharacterized protein</fullName>
    </submittedName>
</protein>